<feature type="compositionally biased region" description="Polar residues" evidence="3">
    <location>
        <begin position="46"/>
        <end position="64"/>
    </location>
</feature>
<evidence type="ECO:0000256" key="1">
    <source>
        <dbReference type="ARBA" id="ARBA00022468"/>
    </source>
</evidence>
<evidence type="ECO:0000256" key="3">
    <source>
        <dbReference type="SAM" id="MobiDB-lite"/>
    </source>
</evidence>
<organism evidence="4 5">
    <name type="scientific">Pseudidiomarina indica</name>
    <dbReference type="NCBI Taxonomy" id="1159017"/>
    <lineage>
        <taxon>Bacteria</taxon>
        <taxon>Pseudomonadati</taxon>
        <taxon>Pseudomonadota</taxon>
        <taxon>Gammaproteobacteria</taxon>
        <taxon>Alteromonadales</taxon>
        <taxon>Idiomarinaceae</taxon>
        <taxon>Pseudidiomarina</taxon>
    </lineage>
</organism>
<proteinExistence type="predicted"/>
<dbReference type="Proteomes" id="UP000199626">
    <property type="component" value="Unassembled WGS sequence"/>
</dbReference>
<dbReference type="NCBIfam" id="NF003560">
    <property type="entry name" value="PRK05244.1-1"/>
    <property type="match status" value="1"/>
</dbReference>
<dbReference type="GO" id="GO:0042254">
    <property type="term" value="P:ribosome biogenesis"/>
    <property type="evidence" value="ECO:0007669"/>
    <property type="project" value="UniProtKB-KW"/>
</dbReference>
<feature type="region of interest" description="Disordered" evidence="3">
    <location>
        <begin position="1"/>
        <end position="78"/>
    </location>
</feature>
<dbReference type="InterPro" id="IPR007336">
    <property type="entry name" value="YihI"/>
</dbReference>
<evidence type="ECO:0008006" key="6">
    <source>
        <dbReference type="Google" id="ProtNLM"/>
    </source>
</evidence>
<dbReference type="Pfam" id="PF04220">
    <property type="entry name" value="YihI"/>
    <property type="match status" value="1"/>
</dbReference>
<gene>
    <name evidence="4" type="ORF">SAMN02927930_00922</name>
</gene>
<protein>
    <recommendedName>
        <fullName evidence="6">Der GTPase-activating protein YihI</fullName>
    </recommendedName>
</protein>
<name>A0A1G6BTR0_9GAMM</name>
<keyword evidence="5" id="KW-1185">Reference proteome</keyword>
<dbReference type="STRING" id="1159017.SAMN02927930_00922"/>
<evidence type="ECO:0000256" key="2">
    <source>
        <dbReference type="ARBA" id="ARBA00022517"/>
    </source>
</evidence>
<evidence type="ECO:0000313" key="5">
    <source>
        <dbReference type="Proteomes" id="UP000199626"/>
    </source>
</evidence>
<dbReference type="AlphaFoldDB" id="A0A1G6BTR0"/>
<dbReference type="GO" id="GO:0005096">
    <property type="term" value="F:GTPase activator activity"/>
    <property type="evidence" value="ECO:0007669"/>
    <property type="project" value="UniProtKB-KW"/>
</dbReference>
<reference evidence="5" key="1">
    <citation type="submission" date="2016-10" db="EMBL/GenBank/DDBJ databases">
        <authorList>
            <person name="Varghese N."/>
            <person name="Submissions S."/>
        </authorList>
    </citation>
    <scope>NUCLEOTIDE SEQUENCE [LARGE SCALE GENOMIC DNA]</scope>
    <source>
        <strain evidence="5">CGMCC 1.10824</strain>
    </source>
</reference>
<keyword evidence="2" id="KW-0690">Ribosome biogenesis</keyword>
<sequence length="159" mass="17557">MTRVKKSRKTGPLAPSKADKKPWETPKGKPSSGKAIRKSKGHQPGSRFNPNMGQQSAGRNSHPASQDPRHGSKKPIPLVTLETTTESKPLLAQDAAYAELQALENDARLHELLDKIDQEIPLTDAEQAYVDECTERFAELADQLGLDLDDDEDDEEDDD</sequence>
<keyword evidence="1" id="KW-0343">GTPase activation</keyword>
<accession>A0A1G6BTR0</accession>
<dbReference type="EMBL" id="FMXN01000004">
    <property type="protein sequence ID" value="SDB24020.1"/>
    <property type="molecule type" value="Genomic_DNA"/>
</dbReference>
<dbReference type="RefSeq" id="WP_176754921.1">
    <property type="nucleotide sequence ID" value="NZ_FMXN01000004.1"/>
</dbReference>
<feature type="compositionally biased region" description="Basic and acidic residues" evidence="3">
    <location>
        <begin position="17"/>
        <end position="27"/>
    </location>
</feature>
<evidence type="ECO:0000313" key="4">
    <source>
        <dbReference type="EMBL" id="SDB24020.1"/>
    </source>
</evidence>